<keyword evidence="1" id="KW-0472">Membrane</keyword>
<organism evidence="2 3">
    <name type="scientific">Acidithiobacillus ferridurans</name>
    <dbReference type="NCBI Taxonomy" id="1232575"/>
    <lineage>
        <taxon>Bacteria</taxon>
        <taxon>Pseudomonadati</taxon>
        <taxon>Pseudomonadota</taxon>
        <taxon>Acidithiobacillia</taxon>
        <taxon>Acidithiobacillales</taxon>
        <taxon>Acidithiobacillaceae</taxon>
        <taxon>Acidithiobacillus</taxon>
    </lineage>
</organism>
<accession>A0A2Z6ILW0</accession>
<keyword evidence="1" id="KW-0812">Transmembrane</keyword>
<evidence type="ECO:0000313" key="3">
    <source>
        <dbReference type="Proteomes" id="UP000280188"/>
    </source>
</evidence>
<evidence type="ECO:0000256" key="1">
    <source>
        <dbReference type="SAM" id="Phobius"/>
    </source>
</evidence>
<proteinExistence type="predicted"/>
<dbReference type="KEGG" id="afj:AFERRID_29890"/>
<keyword evidence="1" id="KW-1133">Transmembrane helix</keyword>
<dbReference type="EMBL" id="AP018795">
    <property type="protein sequence ID" value="BBF66771.1"/>
    <property type="molecule type" value="Genomic_DNA"/>
</dbReference>
<dbReference type="Proteomes" id="UP000280188">
    <property type="component" value="Chromosome"/>
</dbReference>
<gene>
    <name evidence="2" type="ORF">AFERRID_29890</name>
</gene>
<sequence length="87" mass="9272">MFGTIRKTTVIFIRHRENASSQRVDKSQVIGYLTASALVVTIGDAKNFSRLGETSLLGNHDSSPSIAACNTAAVLLTAFSLAMALLM</sequence>
<name>A0A2Z6ILW0_ACIFI</name>
<protein>
    <submittedName>
        <fullName evidence="2">Uncharacterized protein</fullName>
    </submittedName>
</protein>
<dbReference type="AlphaFoldDB" id="A0A2Z6ILW0"/>
<keyword evidence="3" id="KW-1185">Reference proteome</keyword>
<evidence type="ECO:0000313" key="2">
    <source>
        <dbReference type="EMBL" id="BBF66771.1"/>
    </source>
</evidence>
<reference evidence="2 3" key="1">
    <citation type="journal article" date="2018" name="Microbiol. Resour. Announc.">
        <title>Complete Genome Sequence of Acidithiobacillus ferridurans JCM 18981.</title>
        <authorList>
            <person name="Miyauchi T."/>
            <person name="Kouzuma A."/>
            <person name="Abe T."/>
            <person name="Watanabe K."/>
        </authorList>
    </citation>
    <scope>NUCLEOTIDE SEQUENCE [LARGE SCALE GENOMIC DNA]</scope>
    <source>
        <strain evidence="3">ATCC 33020 / DSM 29468 / JCM 18981 / 11Fe</strain>
    </source>
</reference>
<feature type="transmembrane region" description="Helical" evidence="1">
    <location>
        <begin position="65"/>
        <end position="86"/>
    </location>
</feature>